<dbReference type="AlphaFoldDB" id="A0A815ET36"/>
<evidence type="ECO:0000313" key="2">
    <source>
        <dbReference type="EMBL" id="CAF1316532.1"/>
    </source>
</evidence>
<reference evidence="2" key="1">
    <citation type="submission" date="2021-02" db="EMBL/GenBank/DDBJ databases">
        <authorList>
            <person name="Nowell W R."/>
        </authorList>
    </citation>
    <scope>NUCLEOTIDE SEQUENCE</scope>
</reference>
<organism evidence="2 4">
    <name type="scientific">Adineta steineri</name>
    <dbReference type="NCBI Taxonomy" id="433720"/>
    <lineage>
        <taxon>Eukaryota</taxon>
        <taxon>Metazoa</taxon>
        <taxon>Spiralia</taxon>
        <taxon>Gnathifera</taxon>
        <taxon>Rotifera</taxon>
        <taxon>Eurotatoria</taxon>
        <taxon>Bdelloidea</taxon>
        <taxon>Adinetida</taxon>
        <taxon>Adinetidae</taxon>
        <taxon>Adineta</taxon>
    </lineage>
</organism>
<accession>A0A815ET36</accession>
<sequence length="157" mass="17193">MEKRNNITGEVLLYDTPGEIYEEQINEIECNCGHHTQYDSTRSWSLQDGVESILQQYFDKTETLNSWQCGLDLNLNTWKNKLFNSIINKVEEKTGMDLNNDNHVGNSGNTGHTGAGHAGAGHSTTGGAGIVNKAEQLTHMDLNGDGRVGGGAPQHKH</sequence>
<evidence type="ECO:0000313" key="3">
    <source>
        <dbReference type="EMBL" id="CAF3764715.1"/>
    </source>
</evidence>
<feature type="region of interest" description="Disordered" evidence="1">
    <location>
        <begin position="98"/>
        <end position="128"/>
    </location>
</feature>
<feature type="compositionally biased region" description="Gly residues" evidence="1">
    <location>
        <begin position="111"/>
        <end position="128"/>
    </location>
</feature>
<evidence type="ECO:0000313" key="4">
    <source>
        <dbReference type="Proteomes" id="UP000663860"/>
    </source>
</evidence>
<dbReference type="Proteomes" id="UP000663868">
    <property type="component" value="Unassembled WGS sequence"/>
</dbReference>
<comment type="caution">
    <text evidence="2">The sequence shown here is derived from an EMBL/GenBank/DDBJ whole genome shotgun (WGS) entry which is preliminary data.</text>
</comment>
<dbReference type="EMBL" id="CAJNOE010000712">
    <property type="protein sequence ID" value="CAF1316532.1"/>
    <property type="molecule type" value="Genomic_DNA"/>
</dbReference>
<dbReference type="EMBL" id="CAJOBB010000851">
    <property type="protein sequence ID" value="CAF3764715.1"/>
    <property type="molecule type" value="Genomic_DNA"/>
</dbReference>
<gene>
    <name evidence="2" type="ORF">IZO911_LOCUS34905</name>
    <name evidence="3" type="ORF">KXQ929_LOCUS15011</name>
</gene>
<name>A0A815ET36_9BILA</name>
<protein>
    <submittedName>
        <fullName evidence="2">Uncharacterized protein</fullName>
    </submittedName>
</protein>
<dbReference type="Proteomes" id="UP000663860">
    <property type="component" value="Unassembled WGS sequence"/>
</dbReference>
<proteinExistence type="predicted"/>
<evidence type="ECO:0000256" key="1">
    <source>
        <dbReference type="SAM" id="MobiDB-lite"/>
    </source>
</evidence>